<accession>A0ABD3DGG6</accession>
<dbReference type="Proteomes" id="UP001632038">
    <property type="component" value="Unassembled WGS sequence"/>
</dbReference>
<proteinExistence type="predicted"/>
<organism evidence="1 2">
    <name type="scientific">Castilleja foliolosa</name>
    <dbReference type="NCBI Taxonomy" id="1961234"/>
    <lineage>
        <taxon>Eukaryota</taxon>
        <taxon>Viridiplantae</taxon>
        <taxon>Streptophyta</taxon>
        <taxon>Embryophyta</taxon>
        <taxon>Tracheophyta</taxon>
        <taxon>Spermatophyta</taxon>
        <taxon>Magnoliopsida</taxon>
        <taxon>eudicotyledons</taxon>
        <taxon>Gunneridae</taxon>
        <taxon>Pentapetalae</taxon>
        <taxon>asterids</taxon>
        <taxon>lamiids</taxon>
        <taxon>Lamiales</taxon>
        <taxon>Orobanchaceae</taxon>
        <taxon>Pedicularideae</taxon>
        <taxon>Castillejinae</taxon>
        <taxon>Castilleja</taxon>
    </lineage>
</organism>
<protein>
    <submittedName>
        <fullName evidence="1">Uncharacterized protein</fullName>
    </submittedName>
</protein>
<dbReference type="EMBL" id="JAVIJP010000017">
    <property type="protein sequence ID" value="KAL3641208.1"/>
    <property type="molecule type" value="Genomic_DNA"/>
</dbReference>
<reference evidence="2" key="1">
    <citation type="journal article" date="2024" name="IScience">
        <title>Strigolactones Initiate the Formation of Haustorium-like Structures in Castilleja.</title>
        <authorList>
            <person name="Buerger M."/>
            <person name="Peterson D."/>
            <person name="Chory J."/>
        </authorList>
    </citation>
    <scope>NUCLEOTIDE SEQUENCE [LARGE SCALE GENOMIC DNA]</scope>
</reference>
<gene>
    <name evidence="1" type="ORF">CASFOL_016176</name>
</gene>
<keyword evidence="2" id="KW-1185">Reference proteome</keyword>
<name>A0ABD3DGG6_9LAMI</name>
<sequence>MERREGRKDQLPVDPRHELERCGKENTLFDMELQAYKRLFTDDDNMDESSKILLTALFSKQNKIIMSQKMKPGDKPDLPLLPIMKFKRPEQLLRRETGRVLIQNDKDAVAFKERCKLSNKKRAGFEKPKKQKGKGLLIHYVDIDVHEVVGKGCKKQNGKEHLVEPGDVRKDSEKTIFELHKRDSEHHLISENDEVREKDLELEKKRKGKGLLVEPDDCDVGETDRYNAVCENSGKTSKENIGTASKERSELDRGKGKDLYWKRNGPILISTQTKNLTSYQLKRITLLLPTTQRISL</sequence>
<evidence type="ECO:0000313" key="1">
    <source>
        <dbReference type="EMBL" id="KAL3641208.1"/>
    </source>
</evidence>
<evidence type="ECO:0000313" key="2">
    <source>
        <dbReference type="Proteomes" id="UP001632038"/>
    </source>
</evidence>
<dbReference type="AlphaFoldDB" id="A0ABD3DGG6"/>
<comment type="caution">
    <text evidence="1">The sequence shown here is derived from an EMBL/GenBank/DDBJ whole genome shotgun (WGS) entry which is preliminary data.</text>
</comment>